<evidence type="ECO:0000256" key="5">
    <source>
        <dbReference type="PIRSR" id="PIRSR606710-2"/>
    </source>
</evidence>
<feature type="site" description="Important for catalytic activity, responsible for pKa modulation of the active site Glu and correct orientation of both the proton donor and substrate" evidence="5">
    <location>
        <position position="127"/>
    </location>
</feature>
<evidence type="ECO:0000256" key="4">
    <source>
        <dbReference type="PIRSR" id="PIRSR606710-1"/>
    </source>
</evidence>
<name>R2RZN0_9ENTE</name>
<evidence type="ECO:0000313" key="8">
    <source>
        <dbReference type="EMBL" id="EOH85986.1"/>
    </source>
</evidence>
<sequence>MKIVNPVLKGFNADPSIIRVGDTFYIANSTFEWFPGVQIHESKDLVNWELITHPLDRVSLLDMRGNDDSGGIWAPDLSYCDGKFWLVYTDVKVTEGAFKDCTNYLTTAEDICGPWSEPIRLNGVGFDASLFHDDDGKKYLVQMEWDHREYHHPFHGIKLTEYSVEQQRLLPETGKIIYNGTNVKLTEGPHIYKLNGFYYLFAAEGGTVWSHQEVVARSNDLYGTYETQSETFLTAFYDGDNPLQKCGHGSLVDTENGEWYFAHLTGRPWHHETESHHDPRGWCTLGRETAIQKVEWNEKGWPYIVGGKQGSLEVDAPIGYEEHPVPSVNPLDHFDSKELNIHFNTLRIPFTKKMGSLSERSGWLRLFGQDSLTSHHDVSFVARRWQSFDFVAETKVNYQPFSYQQMAGLANYYNSKHWSMIQVTWQEDKGRVIEITENNRGIFTSYLKDQAIQIPDDVESVYFRVNVRTQYYTYSYSLDGKEWVEVPIVLDSAILSDDYVLQTYGGFFTGAFVGLVNIDYSGYRLPADFDYFKYEEA</sequence>
<evidence type="ECO:0000256" key="6">
    <source>
        <dbReference type="RuleBase" id="RU361187"/>
    </source>
</evidence>
<evidence type="ECO:0000313" key="9">
    <source>
        <dbReference type="Proteomes" id="UP000013777"/>
    </source>
</evidence>
<dbReference type="SUPFAM" id="SSF75005">
    <property type="entry name" value="Arabinanase/levansucrase/invertase"/>
    <property type="match status" value="1"/>
</dbReference>
<dbReference type="SUPFAM" id="SSF49899">
    <property type="entry name" value="Concanavalin A-like lectins/glucanases"/>
    <property type="match status" value="1"/>
</dbReference>
<dbReference type="Gene3D" id="2.115.10.20">
    <property type="entry name" value="Glycosyl hydrolase domain, family 43"/>
    <property type="match status" value="1"/>
</dbReference>
<reference evidence="8 9" key="1">
    <citation type="submission" date="2013-02" db="EMBL/GenBank/DDBJ databases">
        <title>The Genome Sequence of Enterococcus asini ATCC_700915.</title>
        <authorList>
            <consortium name="The Broad Institute Genome Sequencing Platform"/>
            <consortium name="The Broad Institute Genome Sequencing Center for Infectious Disease"/>
            <person name="Earl A.M."/>
            <person name="Gilmore M.S."/>
            <person name="Lebreton F."/>
            <person name="Walker B."/>
            <person name="Young S.K."/>
            <person name="Zeng Q."/>
            <person name="Gargeya S."/>
            <person name="Fitzgerald M."/>
            <person name="Haas B."/>
            <person name="Abouelleil A."/>
            <person name="Alvarado L."/>
            <person name="Arachchi H.M."/>
            <person name="Berlin A.M."/>
            <person name="Chapman S.B."/>
            <person name="Dewar J."/>
            <person name="Goldberg J."/>
            <person name="Griggs A."/>
            <person name="Gujja S."/>
            <person name="Hansen M."/>
            <person name="Howarth C."/>
            <person name="Imamovic A."/>
            <person name="Larimer J."/>
            <person name="McCowan C."/>
            <person name="Murphy C."/>
            <person name="Neiman D."/>
            <person name="Pearson M."/>
            <person name="Priest M."/>
            <person name="Roberts A."/>
            <person name="Saif S."/>
            <person name="Shea T."/>
            <person name="Sisk P."/>
            <person name="Sykes S."/>
            <person name="Wortman J."/>
            <person name="Nusbaum C."/>
            <person name="Birren B."/>
        </authorList>
    </citation>
    <scope>NUCLEOTIDE SEQUENCE [LARGE SCALE GENOMIC DNA]</scope>
    <source>
        <strain evidence="8 9">ATCC 700915</strain>
    </source>
</reference>
<keyword evidence="2 6" id="KW-0378">Hydrolase</keyword>
<gene>
    <name evidence="8" type="ORF">UAS_01677</name>
</gene>
<evidence type="ECO:0000256" key="1">
    <source>
        <dbReference type="ARBA" id="ARBA00009865"/>
    </source>
</evidence>
<dbReference type="EMBL" id="AJAP01000016">
    <property type="protein sequence ID" value="EOH85986.1"/>
    <property type="molecule type" value="Genomic_DNA"/>
</dbReference>
<comment type="caution">
    <text evidence="8">The sequence shown here is derived from an EMBL/GenBank/DDBJ whole genome shotgun (WGS) entry which is preliminary data.</text>
</comment>
<keyword evidence="3 6" id="KW-0326">Glycosidase</keyword>
<dbReference type="Proteomes" id="UP000013777">
    <property type="component" value="Unassembled WGS sequence"/>
</dbReference>
<dbReference type="GO" id="GO:0004553">
    <property type="term" value="F:hydrolase activity, hydrolyzing O-glycosyl compounds"/>
    <property type="evidence" value="ECO:0007669"/>
    <property type="project" value="InterPro"/>
</dbReference>
<accession>R2RZN0</accession>
<dbReference type="InterPro" id="IPR051795">
    <property type="entry name" value="Glycosyl_Hydrlase_43"/>
</dbReference>
<dbReference type="InterPro" id="IPR041542">
    <property type="entry name" value="GH43_C2"/>
</dbReference>
<dbReference type="PANTHER" id="PTHR42812:SF12">
    <property type="entry name" value="BETA-XYLOSIDASE-RELATED"/>
    <property type="match status" value="1"/>
</dbReference>
<dbReference type="GO" id="GO:0005975">
    <property type="term" value="P:carbohydrate metabolic process"/>
    <property type="evidence" value="ECO:0007669"/>
    <property type="project" value="InterPro"/>
</dbReference>
<dbReference type="STRING" id="57732.RU94_GL001940"/>
<dbReference type="AlphaFoldDB" id="R2RZN0"/>
<proteinExistence type="inferred from homology"/>
<evidence type="ECO:0000256" key="3">
    <source>
        <dbReference type="ARBA" id="ARBA00023295"/>
    </source>
</evidence>
<dbReference type="eggNOG" id="COG3507">
    <property type="taxonomic scope" value="Bacteria"/>
</dbReference>
<dbReference type="RefSeq" id="WP_010754309.1">
    <property type="nucleotide sequence ID" value="NZ_ASVU01000001.1"/>
</dbReference>
<dbReference type="InterPro" id="IPR023296">
    <property type="entry name" value="Glyco_hydro_beta-prop_sf"/>
</dbReference>
<dbReference type="Gene3D" id="2.60.120.200">
    <property type="match status" value="1"/>
</dbReference>
<feature type="domain" description="Beta-xylosidase C-terminal Concanavalin A-like" evidence="7">
    <location>
        <begin position="332"/>
        <end position="535"/>
    </location>
</feature>
<dbReference type="InterPro" id="IPR013320">
    <property type="entry name" value="ConA-like_dom_sf"/>
</dbReference>
<dbReference type="Pfam" id="PF17851">
    <property type="entry name" value="GH43_C2"/>
    <property type="match status" value="1"/>
</dbReference>
<evidence type="ECO:0000256" key="2">
    <source>
        <dbReference type="ARBA" id="ARBA00022801"/>
    </source>
</evidence>
<dbReference type="OrthoDB" id="9801455at2"/>
<comment type="similarity">
    <text evidence="1 6">Belongs to the glycosyl hydrolase 43 family.</text>
</comment>
<dbReference type="Pfam" id="PF04616">
    <property type="entry name" value="Glyco_hydro_43"/>
    <property type="match status" value="1"/>
</dbReference>
<keyword evidence="9" id="KW-1185">Reference proteome</keyword>
<dbReference type="HOGENOM" id="CLU_016508_2_1_9"/>
<dbReference type="InterPro" id="IPR006710">
    <property type="entry name" value="Glyco_hydro_43"/>
</dbReference>
<evidence type="ECO:0000259" key="7">
    <source>
        <dbReference type="Pfam" id="PF17851"/>
    </source>
</evidence>
<feature type="active site" description="Proton acceptor" evidence="4">
    <location>
        <position position="14"/>
    </location>
</feature>
<feature type="active site" description="Proton donor" evidence="4">
    <location>
        <position position="187"/>
    </location>
</feature>
<protein>
    <recommendedName>
        <fullName evidence="7">Beta-xylosidase C-terminal Concanavalin A-like domain-containing protein</fullName>
    </recommendedName>
</protein>
<organism evidence="8 9">
    <name type="scientific">Enterococcus asini ATCC 700915</name>
    <dbReference type="NCBI Taxonomy" id="1158606"/>
    <lineage>
        <taxon>Bacteria</taxon>
        <taxon>Bacillati</taxon>
        <taxon>Bacillota</taxon>
        <taxon>Bacilli</taxon>
        <taxon>Lactobacillales</taxon>
        <taxon>Enterococcaceae</taxon>
        <taxon>Enterococcus</taxon>
    </lineage>
</organism>
<dbReference type="PATRIC" id="fig|1158606.3.peg.1627"/>
<dbReference type="CDD" id="cd09000">
    <property type="entry name" value="GH43_SXA-like"/>
    <property type="match status" value="1"/>
</dbReference>
<dbReference type="PANTHER" id="PTHR42812">
    <property type="entry name" value="BETA-XYLOSIDASE"/>
    <property type="match status" value="1"/>
</dbReference>
<dbReference type="GeneID" id="78365093"/>